<sequence>MRVDKFKDEIESYAMSIIILLVLVGGIYLSGWIAGVHWEEYWIDFSWTMFNSEQIKQLVNIK</sequence>
<keyword evidence="3" id="KW-1185">Reference proteome</keyword>
<dbReference type="EMBL" id="CP020772">
    <property type="protein sequence ID" value="ARI77540.1"/>
    <property type="molecule type" value="Genomic_DNA"/>
</dbReference>
<dbReference type="KEGG" id="hmn:HM131_12100"/>
<reference evidence="2 3" key="1">
    <citation type="submission" date="2017-04" db="EMBL/GenBank/DDBJ databases">
        <title>The whole genome sequencing and assembly of Halobacillus mangrovi strain.</title>
        <authorList>
            <person name="Lee S.-J."/>
            <person name="Park M.-K."/>
            <person name="Kim J.-Y."/>
            <person name="Lee Y.-J."/>
            <person name="Yi H."/>
            <person name="Bahn Y.-S."/>
            <person name="Kim J.F."/>
            <person name="Lee D.-W."/>
        </authorList>
    </citation>
    <scope>NUCLEOTIDE SEQUENCE [LARGE SCALE GENOMIC DNA]</scope>
    <source>
        <strain evidence="2 3">KTB 131</strain>
    </source>
</reference>
<evidence type="ECO:0000313" key="3">
    <source>
        <dbReference type="Proteomes" id="UP000192527"/>
    </source>
</evidence>
<accession>A0A1W5ZW84</accession>
<organism evidence="2 3">
    <name type="scientific">Halobacillus mangrovi</name>
    <dbReference type="NCBI Taxonomy" id="402384"/>
    <lineage>
        <taxon>Bacteria</taxon>
        <taxon>Bacillati</taxon>
        <taxon>Bacillota</taxon>
        <taxon>Bacilli</taxon>
        <taxon>Bacillales</taxon>
        <taxon>Bacillaceae</taxon>
        <taxon>Halobacillus</taxon>
    </lineage>
</organism>
<keyword evidence="1" id="KW-0812">Transmembrane</keyword>
<proteinExistence type="predicted"/>
<evidence type="ECO:0000256" key="1">
    <source>
        <dbReference type="SAM" id="Phobius"/>
    </source>
</evidence>
<dbReference type="Proteomes" id="UP000192527">
    <property type="component" value="Chromosome"/>
</dbReference>
<dbReference type="AlphaFoldDB" id="A0A1W5ZW84"/>
<gene>
    <name evidence="2" type="ORF">HM131_12100</name>
</gene>
<keyword evidence="1" id="KW-0472">Membrane</keyword>
<name>A0A1W5ZW84_9BACI</name>
<keyword evidence="1" id="KW-1133">Transmembrane helix</keyword>
<dbReference type="STRING" id="402384.HM131_12100"/>
<feature type="transmembrane region" description="Helical" evidence="1">
    <location>
        <begin position="12"/>
        <end position="34"/>
    </location>
</feature>
<evidence type="ECO:0008006" key="4">
    <source>
        <dbReference type="Google" id="ProtNLM"/>
    </source>
</evidence>
<evidence type="ECO:0000313" key="2">
    <source>
        <dbReference type="EMBL" id="ARI77540.1"/>
    </source>
</evidence>
<dbReference type="OrthoDB" id="2971697at2"/>
<protein>
    <recommendedName>
        <fullName evidence="4">DNA-directed RNA polymerase subunit beta</fullName>
    </recommendedName>
</protein>
<dbReference type="RefSeq" id="WP_085030003.1">
    <property type="nucleotide sequence ID" value="NZ_CP020772.1"/>
</dbReference>